<dbReference type="AlphaFoldDB" id="A0A6C0HWZ2"/>
<evidence type="ECO:0000256" key="1">
    <source>
        <dbReference type="SAM" id="Coils"/>
    </source>
</evidence>
<accession>A0A6C0HWZ2</accession>
<feature type="coiled-coil region" evidence="1">
    <location>
        <begin position="114"/>
        <end position="141"/>
    </location>
</feature>
<name>A0A6C0HWZ2_9ZZZZ</name>
<proteinExistence type="predicted"/>
<keyword evidence="1" id="KW-0175">Coiled coil</keyword>
<dbReference type="EMBL" id="MN740023">
    <property type="protein sequence ID" value="QHT84676.1"/>
    <property type="molecule type" value="Genomic_DNA"/>
</dbReference>
<organism evidence="2">
    <name type="scientific">viral metagenome</name>
    <dbReference type="NCBI Taxonomy" id="1070528"/>
    <lineage>
        <taxon>unclassified sequences</taxon>
        <taxon>metagenomes</taxon>
        <taxon>organismal metagenomes</taxon>
    </lineage>
</organism>
<reference evidence="2" key="1">
    <citation type="journal article" date="2020" name="Nature">
        <title>Giant virus diversity and host interactions through global metagenomics.</title>
        <authorList>
            <person name="Schulz F."/>
            <person name="Roux S."/>
            <person name="Paez-Espino D."/>
            <person name="Jungbluth S."/>
            <person name="Walsh D.A."/>
            <person name="Denef V.J."/>
            <person name="McMahon K.D."/>
            <person name="Konstantinidis K.T."/>
            <person name="Eloe-Fadrosh E.A."/>
            <person name="Kyrpides N.C."/>
            <person name="Woyke T."/>
        </authorList>
    </citation>
    <scope>NUCLEOTIDE SEQUENCE</scope>
    <source>
        <strain evidence="2">GVMAG-M-3300023184-177</strain>
    </source>
</reference>
<sequence length="144" mass="16874">MNTTKRLSADTEYKKTGKSIQQNLSPDEIKEKLKEYVPLETIDEAQLNSHIRYFSIDSKGKKQFRLGGFLTKIDTDYIVLSNGKLSWSVQKKNSIFFKKMSYDELKEELIEKISNKFEKKLISLEKENESLKTTLKDIKRTIKK</sequence>
<protein>
    <submittedName>
        <fullName evidence="2">Uncharacterized protein</fullName>
    </submittedName>
</protein>
<evidence type="ECO:0000313" key="2">
    <source>
        <dbReference type="EMBL" id="QHT84676.1"/>
    </source>
</evidence>